<proteinExistence type="predicted"/>
<dbReference type="InterPro" id="IPR001810">
    <property type="entry name" value="F-box_dom"/>
</dbReference>
<evidence type="ECO:0000313" key="3">
    <source>
        <dbReference type="Proteomes" id="UP000614601"/>
    </source>
</evidence>
<organism evidence="2 3">
    <name type="scientific">Bursaphelenchus okinawaensis</name>
    <dbReference type="NCBI Taxonomy" id="465554"/>
    <lineage>
        <taxon>Eukaryota</taxon>
        <taxon>Metazoa</taxon>
        <taxon>Ecdysozoa</taxon>
        <taxon>Nematoda</taxon>
        <taxon>Chromadorea</taxon>
        <taxon>Rhabditida</taxon>
        <taxon>Tylenchina</taxon>
        <taxon>Tylenchomorpha</taxon>
        <taxon>Aphelenchoidea</taxon>
        <taxon>Aphelenchoididae</taxon>
        <taxon>Bursaphelenchus</taxon>
    </lineage>
</organism>
<dbReference type="Proteomes" id="UP000783686">
    <property type="component" value="Unassembled WGS sequence"/>
</dbReference>
<dbReference type="InterPro" id="IPR036047">
    <property type="entry name" value="F-box-like_dom_sf"/>
</dbReference>
<dbReference type="EMBL" id="CAJFCW020000001">
    <property type="protein sequence ID" value="CAG9078605.1"/>
    <property type="molecule type" value="Genomic_DNA"/>
</dbReference>
<feature type="domain" description="F-box" evidence="1">
    <location>
        <begin position="1"/>
        <end position="50"/>
    </location>
</feature>
<name>A0A811JQN9_9BILA</name>
<sequence>MSIACLPPELWHRVIRHLTIMEDTCSLAMVSKYFYKLVKMDFKRECYNHVVYRLKGETWVYAFSDLGSRSYNTILTKIDFYRDNAICCPFTGKIALAINDAYVLLTNIDFGLGEFTILDFSSYINKVTRVNMIHRGKELLVYSLTVLLVYDLMWMQVKMPPYDRPRNKGYQTALYDTVLELYTKKEYKICARRPFGIVSYLNMYDTTKYFAVHTKENQLAIFEAETGKERGVICAWTHELSVFVINDNDSVVVTGM</sequence>
<dbReference type="EMBL" id="CAJFDH010000001">
    <property type="protein sequence ID" value="CAD5205663.1"/>
    <property type="molecule type" value="Genomic_DNA"/>
</dbReference>
<evidence type="ECO:0000259" key="1">
    <source>
        <dbReference type="PROSITE" id="PS50181"/>
    </source>
</evidence>
<dbReference type="AlphaFoldDB" id="A0A811JQN9"/>
<dbReference type="SUPFAM" id="SSF81383">
    <property type="entry name" value="F-box domain"/>
    <property type="match status" value="1"/>
</dbReference>
<protein>
    <recommendedName>
        <fullName evidence="1">F-box domain-containing protein</fullName>
    </recommendedName>
</protein>
<reference evidence="2" key="1">
    <citation type="submission" date="2020-09" db="EMBL/GenBank/DDBJ databases">
        <authorList>
            <person name="Kikuchi T."/>
        </authorList>
    </citation>
    <scope>NUCLEOTIDE SEQUENCE</scope>
    <source>
        <strain evidence="2">SH1</strain>
    </source>
</reference>
<dbReference type="PROSITE" id="PS50181">
    <property type="entry name" value="FBOX"/>
    <property type="match status" value="1"/>
</dbReference>
<keyword evidence="3" id="KW-1185">Reference proteome</keyword>
<gene>
    <name evidence="2" type="ORF">BOKJ2_LOCUS347</name>
</gene>
<dbReference type="Pfam" id="PF00646">
    <property type="entry name" value="F-box"/>
    <property type="match status" value="1"/>
</dbReference>
<accession>A0A811JQN9</accession>
<comment type="caution">
    <text evidence="2">The sequence shown here is derived from an EMBL/GenBank/DDBJ whole genome shotgun (WGS) entry which is preliminary data.</text>
</comment>
<dbReference type="Proteomes" id="UP000614601">
    <property type="component" value="Unassembled WGS sequence"/>
</dbReference>
<evidence type="ECO:0000313" key="2">
    <source>
        <dbReference type="EMBL" id="CAD5205663.1"/>
    </source>
</evidence>